<gene>
    <name evidence="1" type="ORF">EVG20_g11519</name>
</gene>
<dbReference type="Proteomes" id="UP000298327">
    <property type="component" value="Unassembled WGS sequence"/>
</dbReference>
<protein>
    <submittedName>
        <fullName evidence="1">Uncharacterized protein</fullName>
    </submittedName>
</protein>
<reference evidence="1 2" key="1">
    <citation type="submission" date="2019-02" db="EMBL/GenBank/DDBJ databases">
        <title>Genome sequencing of the rare red list fungi Dentipellis fragilis.</title>
        <authorList>
            <person name="Buettner E."/>
            <person name="Kellner H."/>
        </authorList>
    </citation>
    <scope>NUCLEOTIDE SEQUENCE [LARGE SCALE GENOMIC DNA]</scope>
    <source>
        <strain evidence="1 2">DSM 105465</strain>
    </source>
</reference>
<organism evidence="1 2">
    <name type="scientific">Dentipellis fragilis</name>
    <dbReference type="NCBI Taxonomy" id="205917"/>
    <lineage>
        <taxon>Eukaryota</taxon>
        <taxon>Fungi</taxon>
        <taxon>Dikarya</taxon>
        <taxon>Basidiomycota</taxon>
        <taxon>Agaricomycotina</taxon>
        <taxon>Agaricomycetes</taxon>
        <taxon>Russulales</taxon>
        <taxon>Hericiaceae</taxon>
        <taxon>Dentipellis</taxon>
    </lineage>
</organism>
<evidence type="ECO:0000313" key="2">
    <source>
        <dbReference type="Proteomes" id="UP000298327"/>
    </source>
</evidence>
<sequence length="109" mass="11582">MSSDGLPDTMGLDIEMAVEQDTDVEMIDAGLSDSEEHMDIDGQSPYTHQFISMCQLERKVAVENADDAQGSENTVTGAQDVAGEPTVAMQAGNLVLVHLDCLPLGLAVM</sequence>
<comment type="caution">
    <text evidence="1">The sequence shown here is derived from an EMBL/GenBank/DDBJ whole genome shotgun (WGS) entry which is preliminary data.</text>
</comment>
<accession>A0A4Y9XKD2</accession>
<name>A0A4Y9XKD2_9AGAM</name>
<evidence type="ECO:0000313" key="1">
    <source>
        <dbReference type="EMBL" id="TFY50436.1"/>
    </source>
</evidence>
<dbReference type="EMBL" id="SEOQ01001833">
    <property type="protein sequence ID" value="TFY50436.1"/>
    <property type="molecule type" value="Genomic_DNA"/>
</dbReference>
<keyword evidence="2" id="KW-1185">Reference proteome</keyword>
<proteinExistence type="predicted"/>
<dbReference type="AlphaFoldDB" id="A0A4Y9XKD2"/>